<reference evidence="2" key="2">
    <citation type="submission" date="2009-09" db="EMBL/GenBank/DDBJ databases">
        <title>Complete sequence of chromosome of Candidatus Accumulibacter phosphatis clade IIA str. UW-1.</title>
        <authorList>
            <consortium name="US DOE Joint Genome Institute"/>
            <person name="Martin H.G."/>
            <person name="Ivanova N."/>
            <person name="Kunin V."/>
            <person name="Warnecke F."/>
            <person name="Barry K."/>
            <person name="He S."/>
            <person name="Salamov A."/>
            <person name="Szeto E."/>
            <person name="Dalin E."/>
            <person name="Pangilinan J.L."/>
            <person name="Lapidus A."/>
            <person name="Lowry S."/>
            <person name="Kyrpides N.C."/>
            <person name="McMahon K.D."/>
            <person name="Hugenholtz P."/>
        </authorList>
    </citation>
    <scope>NUCLEOTIDE SEQUENCE [LARGE SCALE GENOMIC DNA]</scope>
    <source>
        <strain evidence="2">UW-1</strain>
    </source>
</reference>
<dbReference type="AlphaFoldDB" id="C7RJI4"/>
<name>C7RJI4_ACCRE</name>
<reference evidence="2" key="1">
    <citation type="submission" date="2009-08" db="EMBL/GenBank/DDBJ databases">
        <authorList>
            <consortium name="US DOE Joint Genome Institute"/>
            <person name="Lucas S."/>
            <person name="Copeland A."/>
            <person name="Lapidus A."/>
            <person name="Glavina del Rio T."/>
            <person name="Dalin E."/>
            <person name="Tice H."/>
            <person name="Bruce D."/>
            <person name="Barry K."/>
            <person name="Pitluck S."/>
            <person name="Lowry S."/>
            <person name="Larimer F."/>
            <person name="Land M."/>
            <person name="Hauser L."/>
            <person name="Kyrpides N."/>
            <person name="Ivanova N."/>
            <person name="McMahon K.D."/>
            <person name="Hugenholtz P."/>
        </authorList>
    </citation>
    <scope>NUCLEOTIDE SEQUENCE</scope>
    <source>
        <strain evidence="2">UW-1</strain>
    </source>
</reference>
<evidence type="ECO:0008006" key="3">
    <source>
        <dbReference type="Google" id="ProtNLM"/>
    </source>
</evidence>
<evidence type="ECO:0000313" key="2">
    <source>
        <dbReference type="EMBL" id="ACV33548.1"/>
    </source>
</evidence>
<dbReference type="KEGG" id="app:CAP2UW1_0189"/>
<gene>
    <name evidence="2" type="ordered locus">CAP2UW1_0189</name>
</gene>
<dbReference type="STRING" id="522306.CAP2UW1_0189"/>
<dbReference type="OrthoDB" id="8911725at2"/>
<dbReference type="HOGENOM" id="CLU_342162_0_0_4"/>
<proteinExistence type="predicted"/>
<accession>C7RJI4</accession>
<dbReference type="Gene3D" id="3.30.870.10">
    <property type="entry name" value="Endonuclease Chain A"/>
    <property type="match status" value="2"/>
</dbReference>
<organism evidence="2">
    <name type="scientific">Accumulibacter regalis</name>
    <dbReference type="NCBI Taxonomy" id="522306"/>
    <lineage>
        <taxon>Bacteria</taxon>
        <taxon>Pseudomonadati</taxon>
        <taxon>Pseudomonadota</taxon>
        <taxon>Betaproteobacteria</taxon>
        <taxon>Candidatus Accumulibacter</taxon>
    </lineage>
</organism>
<sequence>MKLFNCFSASGYHSSIITTFGIDFDAYEAIALPRLRDAGCNNNIVVADARMLVQALGDGAHRPKFAGRRYSVVGTQCAGVFHPKLILQLGKASGRLLVTSANMTTAGMAGNFEVAGEVAVAEDAMEAAPLLRAAVDYLLRFLAPASVARRQVEWTLKRARWLPASASPEAVVALQDGMRVAFLARNDGKGIAERFLEFVGDRVVTRLVVVSPYWDHDLRSLRGLCDRFGAAKGAAFIQPQSALFPVHAHASAGPLALFDLNRVPGTASRFAHAKLFIAEGDSGDCVLFGSANCTEAALGTSGQAGINEEACLARDLPAGDAVRLLGLEEALSAGAELAVSSVPSFSPADDIPLSDLAARLPGRFELAGELLRWWPPSGLLSDEAAIRLLDQRGAPVAGSLSRLGTQGSPANYRFDGTVAPHFAQVHQGQFVSSLAVVVVEQSIHESQRRAAGRGLANVLDLLDDDEASEGLWLLEVIQKITEAEHEMRGPRGAAEQPPQQRPTTDAAPDSRVLSYDEFVAGRRAEDGRTASAGSHLAATHQESVRSFLNALIGKRAVLEFSESQEDEGPVPDLGLGDETADGAGAMESGDLPQSAPDGTGADQTAEAKRQLRQRQRYVQDTQRSIIDAVEAFLRGLREQANGQSLGVVDLLRLRALLIVVLGAGSKKTDLLPRDLATQVRRRQVLPSVGEASWRRLVGRLLYDFFRDRLGTRAPLIQSLRLESDGDMGLPEDVLECWATCFWATCAMREAVNDVGAPFHVTKSENMLAADLYRFTRLLPEQALGAVVHEVFSGMSRRYGDRLGVSAERVDQAHLALVEPARIQSYAAR</sequence>
<dbReference type="CDD" id="cd09176">
    <property type="entry name" value="PLDc_unchar6"/>
    <property type="match status" value="1"/>
</dbReference>
<dbReference type="EMBL" id="CP001715">
    <property type="protein sequence ID" value="ACV33548.1"/>
    <property type="molecule type" value="Genomic_DNA"/>
</dbReference>
<feature type="region of interest" description="Disordered" evidence="1">
    <location>
        <begin position="484"/>
        <end position="512"/>
    </location>
</feature>
<feature type="region of interest" description="Disordered" evidence="1">
    <location>
        <begin position="560"/>
        <end position="616"/>
    </location>
</feature>
<dbReference type="eggNOG" id="COG3886">
    <property type="taxonomic scope" value="Bacteria"/>
</dbReference>
<evidence type="ECO:0000256" key="1">
    <source>
        <dbReference type="SAM" id="MobiDB-lite"/>
    </source>
</evidence>
<protein>
    <recommendedName>
        <fullName evidence="3">PLD phosphodiesterase domain-containing protein</fullName>
    </recommendedName>
</protein>
<dbReference type="InterPro" id="IPR059166">
    <property type="entry name" value="PLD-like_cat"/>
</dbReference>